<evidence type="ECO:0000313" key="2">
    <source>
        <dbReference type="Proteomes" id="UP000636888"/>
    </source>
</evidence>
<organism evidence="1 2">
    <name type="scientific">Geomesophilobacter sediminis</name>
    <dbReference type="NCBI Taxonomy" id="2798584"/>
    <lineage>
        <taxon>Bacteria</taxon>
        <taxon>Pseudomonadati</taxon>
        <taxon>Thermodesulfobacteriota</taxon>
        <taxon>Desulfuromonadia</taxon>
        <taxon>Geobacterales</taxon>
        <taxon>Geobacteraceae</taxon>
        <taxon>Geomesophilobacter</taxon>
    </lineage>
</organism>
<name>A0A8J7S732_9BACT</name>
<keyword evidence="2" id="KW-1185">Reference proteome</keyword>
<proteinExistence type="predicted"/>
<sequence length="70" mass="7436">MQCPVCKNHDSESIELRSGGFNVGLRECRTCGSAWSVNHGAVAIVNDSQAATFLEALSECVEGDQFFAAA</sequence>
<dbReference type="EMBL" id="JAEMHM010000016">
    <property type="protein sequence ID" value="MBJ6726727.1"/>
    <property type="molecule type" value="Genomic_DNA"/>
</dbReference>
<dbReference type="RefSeq" id="WP_199385635.1">
    <property type="nucleotide sequence ID" value="NZ_JAEMHM010000016.1"/>
</dbReference>
<protein>
    <recommendedName>
        <fullName evidence="3">AXH domain-containing protein</fullName>
    </recommendedName>
</protein>
<evidence type="ECO:0008006" key="3">
    <source>
        <dbReference type="Google" id="ProtNLM"/>
    </source>
</evidence>
<gene>
    <name evidence="1" type="ORF">JFN93_18615</name>
</gene>
<dbReference type="Proteomes" id="UP000636888">
    <property type="component" value="Unassembled WGS sequence"/>
</dbReference>
<evidence type="ECO:0000313" key="1">
    <source>
        <dbReference type="EMBL" id="MBJ6726727.1"/>
    </source>
</evidence>
<reference evidence="1" key="1">
    <citation type="submission" date="2020-12" db="EMBL/GenBank/DDBJ databases">
        <title>Geomonas sp. Red875, isolated from river sediment.</title>
        <authorList>
            <person name="Xu Z."/>
            <person name="Zhang Z."/>
            <person name="Masuda Y."/>
            <person name="Itoh H."/>
            <person name="Senoo K."/>
        </authorList>
    </citation>
    <scope>NUCLEOTIDE SEQUENCE</scope>
    <source>
        <strain evidence="1">Red875</strain>
    </source>
</reference>
<comment type="caution">
    <text evidence="1">The sequence shown here is derived from an EMBL/GenBank/DDBJ whole genome shotgun (WGS) entry which is preliminary data.</text>
</comment>
<accession>A0A8J7S732</accession>
<dbReference type="AlphaFoldDB" id="A0A8J7S732"/>